<proteinExistence type="predicted"/>
<dbReference type="EMBL" id="LAZR01024131">
    <property type="protein sequence ID" value="KKL76181.1"/>
    <property type="molecule type" value="Genomic_DNA"/>
</dbReference>
<comment type="caution">
    <text evidence="2">The sequence shown here is derived from an EMBL/GenBank/DDBJ whole genome shotgun (WGS) entry which is preliminary data.</text>
</comment>
<evidence type="ECO:0000313" key="2">
    <source>
        <dbReference type="EMBL" id="KKL76181.1"/>
    </source>
</evidence>
<evidence type="ECO:0000256" key="1">
    <source>
        <dbReference type="SAM" id="MobiDB-lite"/>
    </source>
</evidence>
<name>A0A0F9FCI6_9ZZZZ</name>
<evidence type="ECO:0008006" key="3">
    <source>
        <dbReference type="Google" id="ProtNLM"/>
    </source>
</evidence>
<accession>A0A0F9FCI6</accession>
<gene>
    <name evidence="2" type="ORF">LCGC14_2047470</name>
</gene>
<feature type="compositionally biased region" description="Acidic residues" evidence="1">
    <location>
        <begin position="444"/>
        <end position="461"/>
    </location>
</feature>
<feature type="region of interest" description="Disordered" evidence="1">
    <location>
        <begin position="439"/>
        <end position="471"/>
    </location>
</feature>
<protein>
    <recommendedName>
        <fullName evidence="3">Portal protein</fullName>
    </recommendedName>
</protein>
<feature type="non-terminal residue" evidence="2">
    <location>
        <position position="494"/>
    </location>
</feature>
<reference evidence="2" key="1">
    <citation type="journal article" date="2015" name="Nature">
        <title>Complex archaea that bridge the gap between prokaryotes and eukaryotes.</title>
        <authorList>
            <person name="Spang A."/>
            <person name="Saw J.H."/>
            <person name="Jorgensen S.L."/>
            <person name="Zaremba-Niedzwiedzka K."/>
            <person name="Martijn J."/>
            <person name="Lind A.E."/>
            <person name="van Eijk R."/>
            <person name="Schleper C."/>
            <person name="Guy L."/>
            <person name="Ettema T.J."/>
        </authorList>
    </citation>
    <scope>NUCLEOTIDE SEQUENCE</scope>
</reference>
<dbReference type="AlphaFoldDB" id="A0A0F9FCI6"/>
<sequence>MQQKPNELPEFQEILQEAVKSVEDDLKLEDQGWILLGGTANWEVLTDAERKAAIIKSRIYAVKDPLAKQAIRLWTDYTMGTGMSSRAKDEGAAKILDAFWNNPLNKNVLSARGQRKCSDKVLIDGEIFFAIFLGPKGEATIRAIDPFEITEIIVNEGDKEDVHYYKREWWTPYKQMRTEWYRSDTNLKDVSAKNSSGQEIKSTEDAIIYHFAYNSISQRGNPLLLPVLDWIKLYRRFLASRAAVMLALARFAWKNKVKGGEAAVNEVKAQYDGSDPDAGSMAFENMGADLQPIKTDSGAKNANQDGRMLKLQIAAGTGWPEQYFGDISIGNLATAKTVELPVMKMIQSYQSVWSDTYDDIDNLILDAAGISPEKREIDRDFPAITPEDAGMVAESIAALVPLFPGFANSTDVMQQALMAIGITNTNDALEAIQKAEEELAKQAEEEDEEDDDDEPEEEPGSEEEKTAAFFNSDPGVRLAKLLKIFQEAIINGQR</sequence>
<organism evidence="2">
    <name type="scientific">marine sediment metagenome</name>
    <dbReference type="NCBI Taxonomy" id="412755"/>
    <lineage>
        <taxon>unclassified sequences</taxon>
        <taxon>metagenomes</taxon>
        <taxon>ecological metagenomes</taxon>
    </lineage>
</organism>